<dbReference type="GeneID" id="86984115"/>
<sequence length="147" mass="16528">MSDKQVYELTIDDLDSYSVWFFPMDETVEDESTVRPLAEQETCSDFQIIVLTDFLGESGAVYRGYLYWDSNAAIEYVKPVILSDKGDAVSFWSGIVTPTWESSEFACSIRTELPISYASESVFGLPSICGKLEGLYYLSDDQVCCVK</sequence>
<comment type="caution">
    <text evidence="1">The sequence shown here is derived from an EMBL/GenBank/DDBJ whole genome shotgun (WGS) entry which is preliminary data.</text>
</comment>
<accession>A0A4Q0HYK3</accession>
<dbReference type="AlphaFoldDB" id="A0A4Q0HYK3"/>
<organism evidence="1 2">
    <name type="scientific">Pseudomonas azotoformans</name>
    <dbReference type="NCBI Taxonomy" id="47878"/>
    <lineage>
        <taxon>Bacteria</taxon>
        <taxon>Pseudomonadati</taxon>
        <taxon>Pseudomonadota</taxon>
        <taxon>Gammaproteobacteria</taxon>
        <taxon>Pseudomonadales</taxon>
        <taxon>Pseudomonadaceae</taxon>
        <taxon>Pseudomonas</taxon>
    </lineage>
</organism>
<dbReference type="RefSeq" id="WP_072445732.1">
    <property type="nucleotide sequence ID" value="NZ_MZZJ01000001.1"/>
</dbReference>
<name>A0A4Q0HYK3_PSEAZ</name>
<gene>
    <name evidence="1" type="ORF">B4O85_00200</name>
</gene>
<dbReference type="EMBL" id="MZZJ01000001">
    <property type="protein sequence ID" value="RXE54567.1"/>
    <property type="molecule type" value="Genomic_DNA"/>
</dbReference>
<proteinExistence type="predicted"/>
<protein>
    <submittedName>
        <fullName evidence="1">Uncharacterized protein</fullName>
    </submittedName>
</protein>
<dbReference type="Proteomes" id="UP000290481">
    <property type="component" value="Unassembled WGS sequence"/>
</dbReference>
<evidence type="ECO:0000313" key="1">
    <source>
        <dbReference type="EMBL" id="RXE54567.1"/>
    </source>
</evidence>
<evidence type="ECO:0000313" key="2">
    <source>
        <dbReference type="Proteomes" id="UP000290481"/>
    </source>
</evidence>
<reference evidence="1 2" key="1">
    <citation type="submission" date="2017-03" db="EMBL/GenBank/DDBJ databases">
        <title>Pseudomonas azotoformans: Salt tolerant bacteria having multiple plant growth promoting attributes.</title>
        <authorList>
            <person name="Srivastava A.K."/>
            <person name="Sharma A."/>
            <person name="Srivastava A.K."/>
            <person name="Jamali H."/>
            <person name="Yadav J."/>
            <person name="Srivastava R."/>
            <person name="Kashyap P.L."/>
            <person name="Chakdar H."/>
            <person name="Saxena A.K."/>
        </authorList>
    </citation>
    <scope>NUCLEOTIDE SEQUENCE [LARGE SCALE GENOMIC DNA]</scope>
    <source>
        <strain evidence="1 2">SC 14</strain>
    </source>
</reference>